<feature type="domain" description="Major facilitator superfamily (MFS) profile" evidence="5">
    <location>
        <begin position="20"/>
        <end position="410"/>
    </location>
</feature>
<dbReference type="PANTHER" id="PTHR11360:SF284">
    <property type="entry name" value="EG:103B4.3 PROTEIN-RELATED"/>
    <property type="match status" value="1"/>
</dbReference>
<feature type="transmembrane region" description="Helical" evidence="4">
    <location>
        <begin position="264"/>
        <end position="289"/>
    </location>
</feature>
<evidence type="ECO:0000259" key="5">
    <source>
        <dbReference type="PROSITE" id="PS50850"/>
    </source>
</evidence>
<evidence type="ECO:0000256" key="4">
    <source>
        <dbReference type="SAM" id="Phobius"/>
    </source>
</evidence>
<evidence type="ECO:0000256" key="1">
    <source>
        <dbReference type="ARBA" id="ARBA00022692"/>
    </source>
</evidence>
<dbReference type="Gene3D" id="1.20.1250.20">
    <property type="entry name" value="MFS general substrate transporter like domains"/>
    <property type="match status" value="2"/>
</dbReference>
<feature type="transmembrane region" description="Helical" evidence="4">
    <location>
        <begin position="319"/>
        <end position="339"/>
    </location>
</feature>
<feature type="transmembrane region" description="Helical" evidence="4">
    <location>
        <begin position="296"/>
        <end position="313"/>
    </location>
</feature>
<protein>
    <recommendedName>
        <fullName evidence="5">Major facilitator superfamily (MFS) profile domain-containing protein</fullName>
    </recommendedName>
</protein>
<sequence>MQSEENSVRHARRITAIGVAVVLTLYMAIVFGFGLYLFAVLVSYMRNSLGFDILSVGFITGGAQIAFLAASLLCSAVTRRFGGGNVIVAAVLAAGVLLMLLSAVQNVWQMGILLIALGSCAAMMVIPTVGVVAKTVSPAWQSSVNGLISSGTAYGQFAKGLMVPFFINHYDWRAVWMVIGSVSLAAAIIGYLILRKLAAAAFETDTHQHGALRQTHSTGPRRFVALVTGRNLLVWTLLALSGIACGPWQNYLASFLGNERHFSISFIGQLWSIIGITGFVSGFAFGLLADKVGVRLVLALAFGILLSAGWLVASGGGTSALRTAAVAFGLSFYAVYGLIPAYISKTATPQTSIAIFAVANVFLGIGTSAGNTISGYLQSLSGSFQGIYSAVAAVAAIGVVFSLLLPDERLAVSQTRLCGASGDDKGDKSDNVGA</sequence>
<dbReference type="RefSeq" id="WP_078001614.1">
    <property type="nucleotide sequence ID" value="NZ_MRUL01000002.1"/>
</dbReference>
<organism evidence="6 7">
    <name type="scientific">Izhakiella australiensis</name>
    <dbReference type="NCBI Taxonomy" id="1926881"/>
    <lineage>
        <taxon>Bacteria</taxon>
        <taxon>Pseudomonadati</taxon>
        <taxon>Pseudomonadota</taxon>
        <taxon>Gammaproteobacteria</taxon>
        <taxon>Enterobacterales</taxon>
        <taxon>Erwiniaceae</taxon>
        <taxon>Izhakiella</taxon>
    </lineage>
</organism>
<feature type="transmembrane region" description="Helical" evidence="4">
    <location>
        <begin position="223"/>
        <end position="244"/>
    </location>
</feature>
<dbReference type="SUPFAM" id="SSF103473">
    <property type="entry name" value="MFS general substrate transporter"/>
    <property type="match status" value="1"/>
</dbReference>
<feature type="transmembrane region" description="Helical" evidence="4">
    <location>
        <begin position="351"/>
        <end position="374"/>
    </location>
</feature>
<feature type="transmembrane region" description="Helical" evidence="4">
    <location>
        <begin position="86"/>
        <end position="104"/>
    </location>
</feature>
<dbReference type="GO" id="GO:0022857">
    <property type="term" value="F:transmembrane transporter activity"/>
    <property type="evidence" value="ECO:0007669"/>
    <property type="project" value="InterPro"/>
</dbReference>
<dbReference type="Proteomes" id="UP000190667">
    <property type="component" value="Unassembled WGS sequence"/>
</dbReference>
<dbReference type="PROSITE" id="PS50850">
    <property type="entry name" value="MFS"/>
    <property type="match status" value="1"/>
</dbReference>
<evidence type="ECO:0000256" key="2">
    <source>
        <dbReference type="ARBA" id="ARBA00022989"/>
    </source>
</evidence>
<accession>A0A1S8YRB1</accession>
<feature type="transmembrane region" description="Helical" evidence="4">
    <location>
        <begin position="53"/>
        <end position="74"/>
    </location>
</feature>
<feature type="transmembrane region" description="Helical" evidence="4">
    <location>
        <begin position="386"/>
        <end position="406"/>
    </location>
</feature>
<dbReference type="OrthoDB" id="9067529at2"/>
<dbReference type="InterPro" id="IPR050327">
    <property type="entry name" value="Proton-linked_MCT"/>
</dbReference>
<evidence type="ECO:0000313" key="6">
    <source>
        <dbReference type="EMBL" id="OON41362.1"/>
    </source>
</evidence>
<dbReference type="InterPro" id="IPR036259">
    <property type="entry name" value="MFS_trans_sf"/>
</dbReference>
<dbReference type="InterPro" id="IPR020846">
    <property type="entry name" value="MFS_dom"/>
</dbReference>
<keyword evidence="2 4" id="KW-1133">Transmembrane helix</keyword>
<keyword evidence="1 4" id="KW-0812">Transmembrane</keyword>
<dbReference type="InterPro" id="IPR011701">
    <property type="entry name" value="MFS"/>
</dbReference>
<name>A0A1S8YRB1_9GAMM</name>
<feature type="transmembrane region" description="Helical" evidence="4">
    <location>
        <begin position="16"/>
        <end position="41"/>
    </location>
</feature>
<keyword evidence="7" id="KW-1185">Reference proteome</keyword>
<gene>
    <name evidence="6" type="ORF">BTJ39_05210</name>
</gene>
<feature type="transmembrane region" description="Helical" evidence="4">
    <location>
        <begin position="173"/>
        <end position="194"/>
    </location>
</feature>
<keyword evidence="3 4" id="KW-0472">Membrane</keyword>
<evidence type="ECO:0000313" key="7">
    <source>
        <dbReference type="Proteomes" id="UP000190667"/>
    </source>
</evidence>
<dbReference type="STRING" id="1926881.BTJ39_05210"/>
<feature type="transmembrane region" description="Helical" evidence="4">
    <location>
        <begin position="110"/>
        <end position="132"/>
    </location>
</feature>
<feature type="transmembrane region" description="Helical" evidence="4">
    <location>
        <begin position="144"/>
        <end position="167"/>
    </location>
</feature>
<comment type="caution">
    <text evidence="6">The sequence shown here is derived from an EMBL/GenBank/DDBJ whole genome shotgun (WGS) entry which is preliminary data.</text>
</comment>
<reference evidence="6 7" key="1">
    <citation type="submission" date="2016-12" db="EMBL/GenBank/DDBJ databases">
        <title>Izhakiella australiana sp. nov. of genus Izhakiella isolated from Australian desert.</title>
        <authorList>
            <person name="Ji M."/>
        </authorList>
    </citation>
    <scope>NUCLEOTIDE SEQUENCE [LARGE SCALE GENOMIC DNA]</scope>
    <source>
        <strain evidence="6 7">D4N98</strain>
    </source>
</reference>
<dbReference type="Pfam" id="PF07690">
    <property type="entry name" value="MFS_1"/>
    <property type="match status" value="1"/>
</dbReference>
<evidence type="ECO:0000256" key="3">
    <source>
        <dbReference type="ARBA" id="ARBA00023136"/>
    </source>
</evidence>
<proteinExistence type="predicted"/>
<dbReference type="PANTHER" id="PTHR11360">
    <property type="entry name" value="MONOCARBOXYLATE TRANSPORTER"/>
    <property type="match status" value="1"/>
</dbReference>
<dbReference type="EMBL" id="MRUL01000002">
    <property type="protein sequence ID" value="OON41362.1"/>
    <property type="molecule type" value="Genomic_DNA"/>
</dbReference>
<dbReference type="AlphaFoldDB" id="A0A1S8YRB1"/>